<dbReference type="EMBL" id="FOUO01000006">
    <property type="protein sequence ID" value="SFM45552.1"/>
    <property type="molecule type" value="Genomic_DNA"/>
</dbReference>
<gene>
    <name evidence="14" type="ORF">SAMN05421721_10635</name>
</gene>
<evidence type="ECO:0000256" key="6">
    <source>
        <dbReference type="ARBA" id="ARBA00022695"/>
    </source>
</evidence>
<dbReference type="Gene3D" id="3.70.10.10">
    <property type="match status" value="1"/>
</dbReference>
<dbReference type="Pfam" id="PF02767">
    <property type="entry name" value="DNA_pol3_beta_2"/>
    <property type="match status" value="1"/>
</dbReference>
<dbReference type="InterPro" id="IPR046938">
    <property type="entry name" value="DNA_clamp_sf"/>
</dbReference>
<keyword evidence="7 10" id="KW-0235">DNA replication</keyword>
<dbReference type="PIRSF" id="PIRSF000804">
    <property type="entry name" value="DNA_pol_III_b"/>
    <property type="match status" value="1"/>
</dbReference>
<dbReference type="GO" id="GO:0003677">
    <property type="term" value="F:DNA binding"/>
    <property type="evidence" value="ECO:0007669"/>
    <property type="project" value="UniProtKB-UniRule"/>
</dbReference>
<evidence type="ECO:0000259" key="11">
    <source>
        <dbReference type="Pfam" id="PF00712"/>
    </source>
</evidence>
<evidence type="ECO:0000256" key="1">
    <source>
        <dbReference type="ARBA" id="ARBA00004496"/>
    </source>
</evidence>
<feature type="domain" description="DNA polymerase III beta sliding clamp central" evidence="12">
    <location>
        <begin position="128"/>
        <end position="243"/>
    </location>
</feature>
<dbReference type="GO" id="GO:0008408">
    <property type="term" value="F:3'-5' exonuclease activity"/>
    <property type="evidence" value="ECO:0007669"/>
    <property type="project" value="InterPro"/>
</dbReference>
<dbReference type="InterPro" id="IPR022635">
    <property type="entry name" value="DNA_polIII_beta_C"/>
</dbReference>
<dbReference type="RefSeq" id="WP_090484545.1">
    <property type="nucleotide sequence ID" value="NZ_FOUO01000006.1"/>
</dbReference>
<dbReference type="InterPro" id="IPR022634">
    <property type="entry name" value="DNA_polIII_beta_N"/>
</dbReference>
<organism evidence="14 15">
    <name type="scientific">Ectothiorhodospira mobilis</name>
    <dbReference type="NCBI Taxonomy" id="195064"/>
    <lineage>
        <taxon>Bacteria</taxon>
        <taxon>Pseudomonadati</taxon>
        <taxon>Pseudomonadota</taxon>
        <taxon>Gammaproteobacteria</taxon>
        <taxon>Chromatiales</taxon>
        <taxon>Ectothiorhodospiraceae</taxon>
        <taxon>Ectothiorhodospira</taxon>
    </lineage>
</organism>
<dbReference type="SUPFAM" id="SSF55979">
    <property type="entry name" value="DNA clamp"/>
    <property type="match status" value="3"/>
</dbReference>
<dbReference type="GO" id="GO:0006271">
    <property type="term" value="P:DNA strand elongation involved in DNA replication"/>
    <property type="evidence" value="ECO:0007669"/>
    <property type="project" value="TreeGrafter"/>
</dbReference>
<dbReference type="CDD" id="cd00140">
    <property type="entry name" value="beta_clamp"/>
    <property type="match status" value="1"/>
</dbReference>
<name>A0A1I4QZP6_ECTMO</name>
<keyword evidence="5 10" id="KW-0808">Transferase</keyword>
<dbReference type="GO" id="GO:0005737">
    <property type="term" value="C:cytoplasm"/>
    <property type="evidence" value="ECO:0007669"/>
    <property type="project" value="UniProtKB-SubCell"/>
</dbReference>
<comment type="subcellular location">
    <subcellularLocation>
        <location evidence="1 10">Cytoplasm</location>
    </subcellularLocation>
</comment>
<sequence>MRFSIQRETLLKPLQQVIGAVEKRQTMPILGNVLLRAGEDGLSLVATDLEVEWLAHWEHDVEAPGQTTVSARKLLDICRALPDEASIQLRQEEDRLLVQSGRSRFQLSTLPAEDFPELEGVKGGLTLELPQRDLLELMDRTSFAMAMQDVRYYLNGLMLELERGRVRCVATDGHRLSLYEVEAVVETEQPRQVILPRKGVMELSRLLERVDDPVRLEVGSNHLRAHFSGVRFTSKLIDGRFPDYRRVIPQEEGQVMKVEREVLRQALSRTAILSNEKYRGVRMELTRDRLVLQAHNPEQEEAEEELEVEYQGPDLEIGFNVGYLTDVMAHLGGDDVRMGLRDAGSSVLVRDSDSERALYVVMPIRL</sequence>
<evidence type="ECO:0000256" key="5">
    <source>
        <dbReference type="ARBA" id="ARBA00022679"/>
    </source>
</evidence>
<evidence type="ECO:0000256" key="2">
    <source>
        <dbReference type="ARBA" id="ARBA00010752"/>
    </source>
</evidence>
<evidence type="ECO:0000259" key="13">
    <source>
        <dbReference type="Pfam" id="PF02768"/>
    </source>
</evidence>
<dbReference type="FunFam" id="3.10.150.10:FF:000001">
    <property type="entry name" value="Beta sliding clamp"/>
    <property type="match status" value="1"/>
</dbReference>
<protein>
    <recommendedName>
        <fullName evidence="3 10">Beta sliding clamp</fullName>
    </recommendedName>
</protein>
<evidence type="ECO:0000313" key="14">
    <source>
        <dbReference type="EMBL" id="SFM45552.1"/>
    </source>
</evidence>
<comment type="subunit">
    <text evidence="10">Forms a ring-shaped head-to-tail homodimer around DNA.</text>
</comment>
<dbReference type="InterPro" id="IPR022637">
    <property type="entry name" value="DNA_polIII_beta_cen"/>
</dbReference>
<proteinExistence type="inferred from homology"/>
<dbReference type="Proteomes" id="UP000199556">
    <property type="component" value="Unassembled WGS sequence"/>
</dbReference>
<evidence type="ECO:0000313" key="15">
    <source>
        <dbReference type="Proteomes" id="UP000199556"/>
    </source>
</evidence>
<feature type="domain" description="DNA polymerase III beta sliding clamp C-terminal" evidence="13">
    <location>
        <begin position="245"/>
        <end position="365"/>
    </location>
</feature>
<evidence type="ECO:0000256" key="4">
    <source>
        <dbReference type="ARBA" id="ARBA00022490"/>
    </source>
</evidence>
<dbReference type="STRING" id="195064.SAMN05421721_10635"/>
<accession>A0A1I4QZP6</accession>
<keyword evidence="8 10" id="KW-0239">DNA-directed DNA polymerase</keyword>
<keyword evidence="6 10" id="KW-0548">Nucleotidyltransferase</keyword>
<dbReference type="AlphaFoldDB" id="A0A1I4QZP6"/>
<evidence type="ECO:0000256" key="7">
    <source>
        <dbReference type="ARBA" id="ARBA00022705"/>
    </source>
</evidence>
<keyword evidence="9" id="KW-0238">DNA-binding</keyword>
<evidence type="ECO:0000256" key="9">
    <source>
        <dbReference type="ARBA" id="ARBA00023125"/>
    </source>
</evidence>
<dbReference type="OrthoDB" id="8421503at2"/>
<dbReference type="PANTHER" id="PTHR30478">
    <property type="entry name" value="DNA POLYMERASE III SUBUNIT BETA"/>
    <property type="match status" value="1"/>
</dbReference>
<comment type="similarity">
    <text evidence="2 10">Belongs to the beta sliding clamp family.</text>
</comment>
<dbReference type="Pfam" id="PF00712">
    <property type="entry name" value="DNA_pol3_beta"/>
    <property type="match status" value="1"/>
</dbReference>
<dbReference type="GO" id="GO:0009360">
    <property type="term" value="C:DNA polymerase III complex"/>
    <property type="evidence" value="ECO:0007669"/>
    <property type="project" value="InterPro"/>
</dbReference>
<evidence type="ECO:0000256" key="8">
    <source>
        <dbReference type="ARBA" id="ARBA00022932"/>
    </source>
</evidence>
<keyword evidence="15" id="KW-1185">Reference proteome</keyword>
<dbReference type="GO" id="GO:0042802">
    <property type="term" value="F:identical protein binding"/>
    <property type="evidence" value="ECO:0007669"/>
    <property type="project" value="UniProtKB-ARBA"/>
</dbReference>
<comment type="function">
    <text evidence="10">Confers DNA tethering and processivity to DNA polymerases and other proteins. Acts as a clamp, forming a ring around DNA (a reaction catalyzed by the clamp-loading complex) which diffuses in an ATP-independent manner freely and bidirectionally along dsDNA. Initially characterized for its ability to contact the catalytic subunit of DNA polymerase III (Pol III), a complex, multichain enzyme responsible for most of the replicative synthesis in bacteria; Pol III exhibits 3'-5' exonuclease proofreading activity. The beta chain is required for initiation of replication as well as for processivity of DNA replication.</text>
</comment>
<dbReference type="PANTHER" id="PTHR30478:SF0">
    <property type="entry name" value="BETA SLIDING CLAMP"/>
    <property type="match status" value="1"/>
</dbReference>
<evidence type="ECO:0000256" key="10">
    <source>
        <dbReference type="PIRNR" id="PIRNR000804"/>
    </source>
</evidence>
<dbReference type="GO" id="GO:0003887">
    <property type="term" value="F:DNA-directed DNA polymerase activity"/>
    <property type="evidence" value="ECO:0007669"/>
    <property type="project" value="UniProtKB-UniRule"/>
</dbReference>
<evidence type="ECO:0000259" key="12">
    <source>
        <dbReference type="Pfam" id="PF02767"/>
    </source>
</evidence>
<keyword evidence="4 10" id="KW-0963">Cytoplasm</keyword>
<dbReference type="Gene3D" id="3.10.150.10">
    <property type="entry name" value="DNA Polymerase III, subunit A, domain 2"/>
    <property type="match status" value="1"/>
</dbReference>
<dbReference type="NCBIfam" id="TIGR00663">
    <property type="entry name" value="dnan"/>
    <property type="match status" value="1"/>
</dbReference>
<reference evidence="14 15" key="1">
    <citation type="submission" date="2016-10" db="EMBL/GenBank/DDBJ databases">
        <authorList>
            <person name="de Groot N.N."/>
        </authorList>
    </citation>
    <scope>NUCLEOTIDE SEQUENCE [LARGE SCALE GENOMIC DNA]</scope>
    <source>
        <strain evidence="14 15">DSM 4180</strain>
    </source>
</reference>
<feature type="domain" description="DNA polymerase III beta sliding clamp N-terminal" evidence="11">
    <location>
        <begin position="1"/>
        <end position="118"/>
    </location>
</feature>
<dbReference type="InterPro" id="IPR001001">
    <property type="entry name" value="DNA_polIII_beta"/>
</dbReference>
<dbReference type="Pfam" id="PF02768">
    <property type="entry name" value="DNA_pol3_beta_3"/>
    <property type="match status" value="1"/>
</dbReference>
<evidence type="ECO:0000256" key="3">
    <source>
        <dbReference type="ARBA" id="ARBA00021035"/>
    </source>
</evidence>
<dbReference type="SMART" id="SM00480">
    <property type="entry name" value="POL3Bc"/>
    <property type="match status" value="1"/>
</dbReference>